<dbReference type="OrthoDB" id="3359404at2759"/>
<organism evidence="3 4">
    <name type="scientific">Saitozyma podzolica</name>
    <dbReference type="NCBI Taxonomy" id="1890683"/>
    <lineage>
        <taxon>Eukaryota</taxon>
        <taxon>Fungi</taxon>
        <taxon>Dikarya</taxon>
        <taxon>Basidiomycota</taxon>
        <taxon>Agaricomycotina</taxon>
        <taxon>Tremellomycetes</taxon>
        <taxon>Tremellales</taxon>
        <taxon>Trimorphomycetaceae</taxon>
        <taxon>Saitozyma</taxon>
    </lineage>
</organism>
<keyword evidence="1" id="KW-0175">Coiled coil</keyword>
<evidence type="ECO:0000313" key="3">
    <source>
        <dbReference type="EMBL" id="RSH79548.1"/>
    </source>
</evidence>
<accession>A0A427XL34</accession>
<dbReference type="EMBL" id="RSCD01000046">
    <property type="protein sequence ID" value="RSH79548.1"/>
    <property type="molecule type" value="Genomic_DNA"/>
</dbReference>
<proteinExistence type="predicted"/>
<evidence type="ECO:0000313" key="4">
    <source>
        <dbReference type="Proteomes" id="UP000279259"/>
    </source>
</evidence>
<gene>
    <name evidence="3" type="ORF">EHS25_007979</name>
</gene>
<name>A0A427XL34_9TREE</name>
<feature type="coiled-coil region" evidence="1">
    <location>
        <begin position="94"/>
        <end position="121"/>
    </location>
</feature>
<evidence type="ECO:0000256" key="2">
    <source>
        <dbReference type="SAM" id="MobiDB-lite"/>
    </source>
</evidence>
<dbReference type="Proteomes" id="UP000279259">
    <property type="component" value="Unassembled WGS sequence"/>
</dbReference>
<keyword evidence="4" id="KW-1185">Reference proteome</keyword>
<dbReference type="AlphaFoldDB" id="A0A427XL34"/>
<comment type="caution">
    <text evidence="3">The sequence shown here is derived from an EMBL/GenBank/DDBJ whole genome shotgun (WGS) entry which is preliminary data.</text>
</comment>
<sequence length="163" mass="17820">MSFLPSFRSLPLTTRLPLAGSSVNTPLAAAGLGVIPRRPGVGFGPGLIVLCKEADAHDGGIARSSLPWSPSSSVHHHLPLPVPSPHPSLPRQILEESSARIAELEGELDRVKRQQRRAIERERKQRERILPIVVEKVLQKVGAMQGSEHEEDEEDVKHAPLLV</sequence>
<evidence type="ECO:0000256" key="1">
    <source>
        <dbReference type="SAM" id="Coils"/>
    </source>
</evidence>
<reference evidence="3 4" key="1">
    <citation type="submission" date="2018-11" db="EMBL/GenBank/DDBJ databases">
        <title>Genome sequence of Saitozyma podzolica DSM 27192.</title>
        <authorList>
            <person name="Aliyu H."/>
            <person name="Gorte O."/>
            <person name="Ochsenreither K."/>
        </authorList>
    </citation>
    <scope>NUCLEOTIDE SEQUENCE [LARGE SCALE GENOMIC DNA]</scope>
    <source>
        <strain evidence="3 4">DSM 27192</strain>
    </source>
</reference>
<feature type="region of interest" description="Disordered" evidence="2">
    <location>
        <begin position="66"/>
        <end position="88"/>
    </location>
</feature>
<feature type="region of interest" description="Disordered" evidence="2">
    <location>
        <begin position="142"/>
        <end position="163"/>
    </location>
</feature>
<protein>
    <submittedName>
        <fullName evidence="3">Uncharacterized protein</fullName>
    </submittedName>
</protein>